<reference evidence="1 2" key="1">
    <citation type="journal article" date="2023" name="Nucleic Acids Res.">
        <title>The hologenome of Daphnia magna reveals possible DNA methylation and microbiome-mediated evolution of the host genome.</title>
        <authorList>
            <person name="Chaturvedi A."/>
            <person name="Li X."/>
            <person name="Dhandapani V."/>
            <person name="Marshall H."/>
            <person name="Kissane S."/>
            <person name="Cuenca-Cambronero M."/>
            <person name="Asole G."/>
            <person name="Calvet F."/>
            <person name="Ruiz-Romero M."/>
            <person name="Marangio P."/>
            <person name="Guigo R."/>
            <person name="Rago D."/>
            <person name="Mirbahai L."/>
            <person name="Eastwood N."/>
            <person name="Colbourne J.K."/>
            <person name="Zhou J."/>
            <person name="Mallon E."/>
            <person name="Orsini L."/>
        </authorList>
    </citation>
    <scope>NUCLEOTIDE SEQUENCE [LARGE SCALE GENOMIC DNA]</scope>
    <source>
        <strain evidence="1">LRV0_1</strain>
    </source>
</reference>
<evidence type="ECO:0000313" key="2">
    <source>
        <dbReference type="Proteomes" id="UP001234178"/>
    </source>
</evidence>
<name>A0ABQ9ZZ73_9CRUS</name>
<evidence type="ECO:0000313" key="1">
    <source>
        <dbReference type="EMBL" id="KAK4018210.1"/>
    </source>
</evidence>
<proteinExistence type="predicted"/>
<protein>
    <submittedName>
        <fullName evidence="1">Uncharacterized protein</fullName>
    </submittedName>
</protein>
<organism evidence="1 2">
    <name type="scientific">Daphnia magna</name>
    <dbReference type="NCBI Taxonomy" id="35525"/>
    <lineage>
        <taxon>Eukaryota</taxon>
        <taxon>Metazoa</taxon>
        <taxon>Ecdysozoa</taxon>
        <taxon>Arthropoda</taxon>
        <taxon>Crustacea</taxon>
        <taxon>Branchiopoda</taxon>
        <taxon>Diplostraca</taxon>
        <taxon>Cladocera</taxon>
        <taxon>Anomopoda</taxon>
        <taxon>Daphniidae</taxon>
        <taxon>Daphnia</taxon>
    </lineage>
</organism>
<dbReference type="Proteomes" id="UP001234178">
    <property type="component" value="Unassembled WGS sequence"/>
</dbReference>
<comment type="caution">
    <text evidence="1">The sequence shown here is derived from an EMBL/GenBank/DDBJ whole genome shotgun (WGS) entry which is preliminary data.</text>
</comment>
<gene>
    <name evidence="1" type="ORF">OUZ56_000278</name>
</gene>
<accession>A0ABQ9ZZ73</accession>
<sequence>MCECPSFAAVVINRIADKGAVERKRGEFFFQNFDNGAAQQGSYYSEGEQGLECNTKLFVFGYRLIPTRALQHLEPSYSSAWSLIGRSIPYSAGFTFGPNAVALFSCKTSCLFDLTELTCARREPHAQSK</sequence>
<dbReference type="EMBL" id="JAOYFB010000036">
    <property type="protein sequence ID" value="KAK4018210.1"/>
    <property type="molecule type" value="Genomic_DNA"/>
</dbReference>
<keyword evidence="2" id="KW-1185">Reference proteome</keyword>